<gene>
    <name evidence="1" type="ORF">FM111_09145</name>
</gene>
<proteinExistence type="predicted"/>
<dbReference type="Proteomes" id="UP000195766">
    <property type="component" value="Unassembled WGS sequence"/>
</dbReference>
<reference evidence="1 2" key="1">
    <citation type="submission" date="2017-02" db="EMBL/GenBank/DDBJ databases">
        <authorList>
            <person name="Peterson S.W."/>
        </authorList>
    </citation>
    <scope>NUCLEOTIDE SEQUENCE [LARGE SCALE GENOMIC DNA]</scope>
    <source>
        <strain evidence="1 2">3F5N</strain>
    </source>
</reference>
<name>A0A1R4G424_BREDI</name>
<sequence>MISTLEIGFALSVPLLVFAYVLAQPKPKPVRIRARDAQQRRGPHA</sequence>
<dbReference type="AlphaFoldDB" id="A0A1R4G424"/>
<evidence type="ECO:0000313" key="1">
    <source>
        <dbReference type="EMBL" id="SJM62896.1"/>
    </source>
</evidence>
<dbReference type="GeneID" id="56578944"/>
<organism evidence="1 2">
    <name type="scientific">Brevundimonas diminuta 3F5N</name>
    <dbReference type="NCBI Taxonomy" id="1255603"/>
    <lineage>
        <taxon>Bacteria</taxon>
        <taxon>Pseudomonadati</taxon>
        <taxon>Pseudomonadota</taxon>
        <taxon>Alphaproteobacteria</taxon>
        <taxon>Caulobacterales</taxon>
        <taxon>Caulobacteraceae</taxon>
        <taxon>Brevundimonas</taxon>
    </lineage>
</organism>
<dbReference type="EMBL" id="FUIE01000049">
    <property type="protein sequence ID" value="SJM62896.1"/>
    <property type="molecule type" value="Genomic_DNA"/>
</dbReference>
<accession>A0A1R4G424</accession>
<protein>
    <submittedName>
        <fullName evidence="1">Uncharacterized protein</fullName>
    </submittedName>
</protein>
<evidence type="ECO:0000313" key="2">
    <source>
        <dbReference type="Proteomes" id="UP000195766"/>
    </source>
</evidence>
<dbReference type="RefSeq" id="WP_003165247.1">
    <property type="nucleotide sequence ID" value="NZ_FUIE01000049.1"/>
</dbReference>